<reference evidence="1" key="1">
    <citation type="journal article" date="2014" name="Front. Microbiol.">
        <title>High frequency of phylogenetically diverse reductive dehalogenase-homologous genes in deep subseafloor sedimentary metagenomes.</title>
        <authorList>
            <person name="Kawai M."/>
            <person name="Futagami T."/>
            <person name="Toyoda A."/>
            <person name="Takaki Y."/>
            <person name="Nishi S."/>
            <person name="Hori S."/>
            <person name="Arai W."/>
            <person name="Tsubouchi T."/>
            <person name="Morono Y."/>
            <person name="Uchiyama I."/>
            <person name="Ito T."/>
            <person name="Fujiyama A."/>
            <person name="Inagaki F."/>
            <person name="Takami H."/>
        </authorList>
    </citation>
    <scope>NUCLEOTIDE SEQUENCE</scope>
    <source>
        <strain evidence="1">Expedition CK06-06</strain>
    </source>
</reference>
<gene>
    <name evidence="1" type="ORF">S01H1_76914</name>
</gene>
<dbReference type="EMBL" id="BARS01051669">
    <property type="protein sequence ID" value="GAG47606.1"/>
    <property type="molecule type" value="Genomic_DNA"/>
</dbReference>
<proteinExistence type="predicted"/>
<sequence length="232" mass="27190">MNEQLTTVQLMKFIDKKLILPVLPVFNRLEARPRTQNFDRALRGEVRDALWMLTKQWQMGEFKGDDAGSPVSSKVYMEKTMLTKYRPNGHKTEAFDDRVPLETKVEQRNIPFHAGDLEISLDLRLVMGRHWAKLLAKYGFDADLRSEYIFHYPTYEPDPDDRNDVYYCSNQQSWRKHRAAEKKHIDGKKLYDDIVNDSGQHVITVGADPAICADLKTLGERFVQWFDNLFYQ</sequence>
<protein>
    <submittedName>
        <fullName evidence="1">Uncharacterized protein</fullName>
    </submittedName>
</protein>
<name>X0ZGX7_9ZZZZ</name>
<accession>X0ZGX7</accession>
<organism evidence="1">
    <name type="scientific">marine sediment metagenome</name>
    <dbReference type="NCBI Taxonomy" id="412755"/>
    <lineage>
        <taxon>unclassified sequences</taxon>
        <taxon>metagenomes</taxon>
        <taxon>ecological metagenomes</taxon>
    </lineage>
</organism>
<feature type="non-terminal residue" evidence="1">
    <location>
        <position position="232"/>
    </location>
</feature>
<dbReference type="AlphaFoldDB" id="X0ZGX7"/>
<evidence type="ECO:0000313" key="1">
    <source>
        <dbReference type="EMBL" id="GAG47606.1"/>
    </source>
</evidence>
<comment type="caution">
    <text evidence="1">The sequence shown here is derived from an EMBL/GenBank/DDBJ whole genome shotgun (WGS) entry which is preliminary data.</text>
</comment>